<dbReference type="PANTHER" id="PTHR33727">
    <property type="entry name" value="OS07G0446900 PROTEIN"/>
    <property type="match status" value="1"/>
</dbReference>
<evidence type="ECO:0000256" key="6">
    <source>
        <dbReference type="SAM" id="Phobius"/>
    </source>
</evidence>
<sequence length="56" mass="7260">MNWVQRKIYLYNVTFGLYMLDWWERYLFNTLVIVLMWFIFYNSSRYVTEFYKRHLS</sequence>
<keyword evidence="4 6" id="KW-1133">Transmembrane helix</keyword>
<dbReference type="PaxDb" id="3635-A0A1U8JXD8"/>
<evidence type="ECO:0000256" key="4">
    <source>
        <dbReference type="ARBA" id="ARBA00022989"/>
    </source>
</evidence>
<comment type="subcellular location">
    <subcellularLocation>
        <location evidence="1">Endoplasmic reticulum membrane</location>
        <topology evidence="1">Multi-pass membrane protein</topology>
    </subcellularLocation>
</comment>
<accession>A0A1U8JXD8</accession>
<evidence type="ECO:0000313" key="8">
    <source>
        <dbReference type="RefSeq" id="XP_016693433.1"/>
    </source>
</evidence>
<dbReference type="RefSeq" id="XP_016693434.1">
    <property type="nucleotide sequence ID" value="XM_016837945.1"/>
</dbReference>
<dbReference type="Proteomes" id="UP000818029">
    <property type="component" value="Chromosome D02"/>
</dbReference>
<dbReference type="OrthoDB" id="202672at2759"/>
<keyword evidence="7" id="KW-1185">Reference proteome</keyword>
<dbReference type="RefSeq" id="XP_016693433.1">
    <property type="nucleotide sequence ID" value="XM_016837944.1"/>
</dbReference>
<reference evidence="8 9" key="2">
    <citation type="submission" date="2025-04" db="UniProtKB">
        <authorList>
            <consortium name="RefSeq"/>
        </authorList>
    </citation>
    <scope>IDENTIFICATION</scope>
    <source>
        <tissue evidence="8 9">Leaf</tissue>
    </source>
</reference>
<protein>
    <submittedName>
        <fullName evidence="8 9">Uncharacterized protein LOC107910167</fullName>
    </submittedName>
</protein>
<evidence type="ECO:0000256" key="1">
    <source>
        <dbReference type="ARBA" id="ARBA00004477"/>
    </source>
</evidence>
<feature type="transmembrane region" description="Helical" evidence="6">
    <location>
        <begin position="26"/>
        <end position="43"/>
    </location>
</feature>
<keyword evidence="3" id="KW-0256">Endoplasmic reticulum</keyword>
<gene>
    <name evidence="8 9" type="primary">LOC107910167</name>
</gene>
<evidence type="ECO:0000256" key="5">
    <source>
        <dbReference type="ARBA" id="ARBA00023136"/>
    </source>
</evidence>
<name>A0A1U8JXD8_GOSHI</name>
<evidence type="ECO:0000256" key="3">
    <source>
        <dbReference type="ARBA" id="ARBA00022824"/>
    </source>
</evidence>
<dbReference type="InterPro" id="IPR024512">
    <property type="entry name" value="Ser_palmitoyltrfase_ssu-like"/>
</dbReference>
<reference evidence="7" key="1">
    <citation type="journal article" date="2020" name="Nat. Genet.">
        <title>Genomic diversifications of five Gossypium allopolyploid species and their impact on cotton improvement.</title>
        <authorList>
            <person name="Chen Z.J."/>
            <person name="Sreedasyam A."/>
            <person name="Ando A."/>
            <person name="Song Q."/>
            <person name="De Santiago L.M."/>
            <person name="Hulse-Kemp A.M."/>
            <person name="Ding M."/>
            <person name="Ye W."/>
            <person name="Kirkbride R.C."/>
            <person name="Jenkins J."/>
            <person name="Plott C."/>
            <person name="Lovell J."/>
            <person name="Lin Y.M."/>
            <person name="Vaughn R."/>
            <person name="Liu B."/>
            <person name="Simpson S."/>
            <person name="Scheffler B.E."/>
            <person name="Wen L."/>
            <person name="Saski C.A."/>
            <person name="Grover C.E."/>
            <person name="Hu G."/>
            <person name="Conover J.L."/>
            <person name="Carlson J.W."/>
            <person name="Shu S."/>
            <person name="Boston L.B."/>
            <person name="Williams M."/>
            <person name="Peterson D.G."/>
            <person name="McGee K."/>
            <person name="Jones D.C."/>
            <person name="Wendel J.F."/>
            <person name="Stelly D.M."/>
            <person name="Grimwood J."/>
            <person name="Schmutz J."/>
        </authorList>
    </citation>
    <scope>NUCLEOTIDE SEQUENCE [LARGE SCALE GENOMIC DNA]</scope>
    <source>
        <strain evidence="7">cv. TM-1</strain>
    </source>
</reference>
<dbReference type="PANTHER" id="PTHR33727:SF5">
    <property type="entry name" value="PROTEIN, PUTATIVE (DUF3317)-RELATED"/>
    <property type="match status" value="1"/>
</dbReference>
<evidence type="ECO:0000313" key="7">
    <source>
        <dbReference type="Proteomes" id="UP000818029"/>
    </source>
</evidence>
<keyword evidence="5 6" id="KW-0472">Membrane</keyword>
<evidence type="ECO:0000313" key="9">
    <source>
        <dbReference type="RefSeq" id="XP_016693434.1"/>
    </source>
</evidence>
<dbReference type="STRING" id="3635.A0A1U8JXD8"/>
<organism evidence="7 8">
    <name type="scientific">Gossypium hirsutum</name>
    <name type="common">Upland cotton</name>
    <name type="synonym">Gossypium mexicanum</name>
    <dbReference type="NCBI Taxonomy" id="3635"/>
    <lineage>
        <taxon>Eukaryota</taxon>
        <taxon>Viridiplantae</taxon>
        <taxon>Streptophyta</taxon>
        <taxon>Embryophyta</taxon>
        <taxon>Tracheophyta</taxon>
        <taxon>Spermatophyta</taxon>
        <taxon>Magnoliopsida</taxon>
        <taxon>eudicotyledons</taxon>
        <taxon>Gunneridae</taxon>
        <taxon>Pentapetalae</taxon>
        <taxon>rosids</taxon>
        <taxon>malvids</taxon>
        <taxon>Malvales</taxon>
        <taxon>Malvaceae</taxon>
        <taxon>Malvoideae</taxon>
        <taxon>Gossypium</taxon>
    </lineage>
</organism>
<dbReference type="AlphaFoldDB" id="A0A1U8JXD8"/>
<dbReference type="GO" id="GO:0005789">
    <property type="term" value="C:endoplasmic reticulum membrane"/>
    <property type="evidence" value="ECO:0007669"/>
    <property type="project" value="UniProtKB-SubCell"/>
</dbReference>
<evidence type="ECO:0000256" key="2">
    <source>
        <dbReference type="ARBA" id="ARBA00022692"/>
    </source>
</evidence>
<dbReference type="SMR" id="A0A1U8JXD8"/>
<dbReference type="Pfam" id="PF11779">
    <property type="entry name" value="SPT_ssu-like"/>
    <property type="match status" value="1"/>
</dbReference>
<proteinExistence type="predicted"/>
<dbReference type="KEGG" id="ghi:107910167"/>
<dbReference type="GeneID" id="107910167"/>
<keyword evidence="2 6" id="KW-0812">Transmembrane</keyword>